<sequence>MARSGYDRSGPGYFDVTDPFLSKEQTLDKYYPDIPKEQRPVLGHTALTTEIPYRSSPEERRKRTNENKKKLYHKKKEDEKNNSEWKPVPEAETPSVNKGHTIRMVKKGKKVDPDTDNEPSTKTYDQKQALEQSLDKIRNETSPYTSVDDIPTRVTSKRPNRHYSDPDYASALRTVQDLKAKKIKRRVNQTV</sequence>
<protein>
    <submittedName>
        <fullName evidence="2">Uncharacterized protein</fullName>
    </submittedName>
</protein>
<reference evidence="2 3" key="1">
    <citation type="submission" date="2017-06" db="EMBL/GenBank/DDBJ databases">
        <title>Genome of Fusarium nygamai isolate CS10214.</title>
        <authorList>
            <person name="Gardiner D.M."/>
            <person name="Obanor F."/>
            <person name="Kazan K."/>
        </authorList>
    </citation>
    <scope>NUCLEOTIDE SEQUENCE [LARGE SCALE GENOMIC DNA]</scope>
    <source>
        <strain evidence="2 3">CS10214</strain>
    </source>
</reference>
<evidence type="ECO:0000256" key="1">
    <source>
        <dbReference type="SAM" id="MobiDB-lite"/>
    </source>
</evidence>
<feature type="compositionally biased region" description="Basic residues" evidence="1">
    <location>
        <begin position="100"/>
        <end position="109"/>
    </location>
</feature>
<dbReference type="OrthoDB" id="10619235at2759"/>
<gene>
    <name evidence="2" type="ORF">FNYG_14938</name>
</gene>
<feature type="compositionally biased region" description="Basic and acidic residues" evidence="1">
    <location>
        <begin position="29"/>
        <end position="39"/>
    </location>
</feature>
<dbReference type="EMBL" id="MTQA01000426">
    <property type="protein sequence ID" value="PNP59313.1"/>
    <property type="molecule type" value="Genomic_DNA"/>
</dbReference>
<dbReference type="AlphaFoldDB" id="A0A2K0UNF1"/>
<organism evidence="2 3">
    <name type="scientific">Gibberella nygamai</name>
    <name type="common">Bean root rot disease fungus</name>
    <name type="synonym">Fusarium nygamai</name>
    <dbReference type="NCBI Taxonomy" id="42673"/>
    <lineage>
        <taxon>Eukaryota</taxon>
        <taxon>Fungi</taxon>
        <taxon>Dikarya</taxon>
        <taxon>Ascomycota</taxon>
        <taxon>Pezizomycotina</taxon>
        <taxon>Sordariomycetes</taxon>
        <taxon>Hypocreomycetidae</taxon>
        <taxon>Hypocreales</taxon>
        <taxon>Nectriaceae</taxon>
        <taxon>Fusarium</taxon>
        <taxon>Fusarium fujikuroi species complex</taxon>
    </lineage>
</organism>
<dbReference type="Proteomes" id="UP000236664">
    <property type="component" value="Unassembled WGS sequence"/>
</dbReference>
<proteinExistence type="predicted"/>
<accession>A0A2K0UNF1</accession>
<evidence type="ECO:0000313" key="2">
    <source>
        <dbReference type="EMBL" id="PNP59313.1"/>
    </source>
</evidence>
<name>A0A2K0UNF1_GIBNY</name>
<feature type="compositionally biased region" description="Basic and acidic residues" evidence="1">
    <location>
        <begin position="56"/>
        <end position="89"/>
    </location>
</feature>
<comment type="caution">
    <text evidence="2">The sequence shown here is derived from an EMBL/GenBank/DDBJ whole genome shotgun (WGS) entry which is preliminary data.</text>
</comment>
<keyword evidence="3" id="KW-1185">Reference proteome</keyword>
<evidence type="ECO:0000313" key="3">
    <source>
        <dbReference type="Proteomes" id="UP000236664"/>
    </source>
</evidence>
<feature type="region of interest" description="Disordered" evidence="1">
    <location>
        <begin position="29"/>
        <end position="168"/>
    </location>
</feature>
<dbReference type="STRING" id="42673.A0A2K0UNF1"/>